<dbReference type="EMBL" id="JAINUG010000001">
    <property type="protein sequence ID" value="KAJ8419155.1"/>
    <property type="molecule type" value="Genomic_DNA"/>
</dbReference>
<organism evidence="1 2">
    <name type="scientific">Aldrovandia affinis</name>
    <dbReference type="NCBI Taxonomy" id="143900"/>
    <lineage>
        <taxon>Eukaryota</taxon>
        <taxon>Metazoa</taxon>
        <taxon>Chordata</taxon>
        <taxon>Craniata</taxon>
        <taxon>Vertebrata</taxon>
        <taxon>Euteleostomi</taxon>
        <taxon>Actinopterygii</taxon>
        <taxon>Neopterygii</taxon>
        <taxon>Teleostei</taxon>
        <taxon>Notacanthiformes</taxon>
        <taxon>Halosauridae</taxon>
        <taxon>Aldrovandia</taxon>
    </lineage>
</organism>
<proteinExistence type="predicted"/>
<comment type="caution">
    <text evidence="1">The sequence shown here is derived from an EMBL/GenBank/DDBJ whole genome shotgun (WGS) entry which is preliminary data.</text>
</comment>
<accession>A0AAD7TE25</accession>
<evidence type="ECO:0000313" key="2">
    <source>
        <dbReference type="Proteomes" id="UP001221898"/>
    </source>
</evidence>
<dbReference type="AlphaFoldDB" id="A0AAD7TE25"/>
<reference evidence="1" key="1">
    <citation type="journal article" date="2023" name="Science">
        <title>Genome structures resolve the early diversification of teleost fishes.</title>
        <authorList>
            <person name="Parey E."/>
            <person name="Louis A."/>
            <person name="Montfort J."/>
            <person name="Bouchez O."/>
            <person name="Roques C."/>
            <person name="Iampietro C."/>
            <person name="Lluch J."/>
            <person name="Castinel A."/>
            <person name="Donnadieu C."/>
            <person name="Desvignes T."/>
            <person name="Floi Bucao C."/>
            <person name="Jouanno E."/>
            <person name="Wen M."/>
            <person name="Mejri S."/>
            <person name="Dirks R."/>
            <person name="Jansen H."/>
            <person name="Henkel C."/>
            <person name="Chen W.J."/>
            <person name="Zahm M."/>
            <person name="Cabau C."/>
            <person name="Klopp C."/>
            <person name="Thompson A.W."/>
            <person name="Robinson-Rechavi M."/>
            <person name="Braasch I."/>
            <person name="Lecointre G."/>
            <person name="Bobe J."/>
            <person name="Postlethwait J.H."/>
            <person name="Berthelot C."/>
            <person name="Roest Crollius H."/>
            <person name="Guiguen Y."/>
        </authorList>
    </citation>
    <scope>NUCLEOTIDE SEQUENCE</scope>
    <source>
        <strain evidence="1">NC1722</strain>
    </source>
</reference>
<dbReference type="Proteomes" id="UP001221898">
    <property type="component" value="Unassembled WGS sequence"/>
</dbReference>
<gene>
    <name evidence="1" type="ORF">AAFF_G00006540</name>
</gene>
<protein>
    <submittedName>
        <fullName evidence="1">Uncharacterized protein</fullName>
    </submittedName>
</protein>
<name>A0AAD7TE25_9TELE</name>
<keyword evidence="2" id="KW-1185">Reference proteome</keyword>
<sequence length="121" mass="13054">MLMSRRVCWRVDALPLSPRCGEAIAMAASAGPYRRWMAAGACDDRCLWLMIPPGASVVVLHSGRAFVHDVLTSAASDARPSLPSGCLTVLPGLCLRLLTKTMALRHAISGGVRERRKLDVL</sequence>
<evidence type="ECO:0000313" key="1">
    <source>
        <dbReference type="EMBL" id="KAJ8419155.1"/>
    </source>
</evidence>